<protein>
    <submittedName>
        <fullName evidence="1">Uncharacterized protein</fullName>
    </submittedName>
</protein>
<keyword evidence="2" id="KW-1185">Reference proteome</keyword>
<sequence>MMAKHFPFRLPRSRLAGQTLPSGHGLLSVPAKAFLPAQRLRWRPLLLLLPSPSRQGIPAPKGRHCAAASCLPPLLALLALFPPSLPHGTFPCHSVPPFPLAFPIHPPRQRGNCVRDSWLSTLPVVSSKQVIFVSQG</sequence>
<evidence type="ECO:0000313" key="1">
    <source>
        <dbReference type="EMBL" id="KAG2555631.1"/>
    </source>
</evidence>
<accession>A0A8T0P0C1</accession>
<dbReference type="Proteomes" id="UP000823388">
    <property type="component" value="Chromosome 8N"/>
</dbReference>
<name>A0A8T0P0C1_PANVG</name>
<evidence type="ECO:0000313" key="2">
    <source>
        <dbReference type="Proteomes" id="UP000823388"/>
    </source>
</evidence>
<organism evidence="1 2">
    <name type="scientific">Panicum virgatum</name>
    <name type="common">Blackwell switchgrass</name>
    <dbReference type="NCBI Taxonomy" id="38727"/>
    <lineage>
        <taxon>Eukaryota</taxon>
        <taxon>Viridiplantae</taxon>
        <taxon>Streptophyta</taxon>
        <taxon>Embryophyta</taxon>
        <taxon>Tracheophyta</taxon>
        <taxon>Spermatophyta</taxon>
        <taxon>Magnoliopsida</taxon>
        <taxon>Liliopsida</taxon>
        <taxon>Poales</taxon>
        <taxon>Poaceae</taxon>
        <taxon>PACMAD clade</taxon>
        <taxon>Panicoideae</taxon>
        <taxon>Panicodae</taxon>
        <taxon>Paniceae</taxon>
        <taxon>Panicinae</taxon>
        <taxon>Panicum</taxon>
        <taxon>Panicum sect. Hiantes</taxon>
    </lineage>
</organism>
<gene>
    <name evidence="1" type="ORF">PVAP13_8NG039702</name>
</gene>
<reference evidence="1" key="1">
    <citation type="submission" date="2020-05" db="EMBL/GenBank/DDBJ databases">
        <title>WGS assembly of Panicum virgatum.</title>
        <authorList>
            <person name="Lovell J.T."/>
            <person name="Jenkins J."/>
            <person name="Shu S."/>
            <person name="Juenger T.E."/>
            <person name="Schmutz J."/>
        </authorList>
    </citation>
    <scope>NUCLEOTIDE SEQUENCE</scope>
    <source>
        <strain evidence="1">AP13</strain>
    </source>
</reference>
<dbReference type="EMBL" id="CM029052">
    <property type="protein sequence ID" value="KAG2555631.1"/>
    <property type="molecule type" value="Genomic_DNA"/>
</dbReference>
<proteinExistence type="predicted"/>
<dbReference type="AlphaFoldDB" id="A0A8T0P0C1"/>
<comment type="caution">
    <text evidence="1">The sequence shown here is derived from an EMBL/GenBank/DDBJ whole genome shotgun (WGS) entry which is preliminary data.</text>
</comment>